<accession>A0A9P4IL21</accession>
<dbReference type="OrthoDB" id="4158087at2759"/>
<sequence length="630" mass="69640">MSCAAQMPQRARVRPNKDNALPIRPSSASQATRNGKQGPDAVDYEFFMSTGKPETVGGASRRTIRSHVMRNFFHQRVAAIEEQSHQSSASTVKAKQNLKGRFRLDKSGAAKKRTDKVGNGSPENAGAKVSSQSEQGSRFSDVADSGGDLDTGNISVSTGSMEANNLTSTPIIPRYMAQRIDPFDALPIKSGPRVETLIYYWQTVFKVNSVAINPTPGSWLSFAKYDPGILHSTLCSVAMYCGLYHGLNSNIDIHYHKGEALKLVNKKLQNPDERTSDALIAVITVLASFENLWGAYEVASSHVTGLRRLIALRGGLPAIKHNDPLQRAVAWSEYHLAAAWRIRPSFEFVPQPYHATLPDELLVEAALSSPNCLLKLTIDRHEMFNVYYSLHQVAIAYNTPWADRMDRMLMSNMLHEIDYKLLCQSSRLADQNLEAKFPSGNAVSVIEALTVAAQMFLYGALRSIPLPIKVFDLFLSRLVAALDIQDLLGAWETQCTANALLWVFFVGSIVAQGRQEMPWFIDNTLDFMRKTGISTKKEYEQALKGFAWTDDFCASPCESLWKATAERGASLKNNSVQQPTDIPLDTSNAQAPSAAIGDQEIDMDMLLELSDLDGEDDDADADSDFEDSPW</sequence>
<feature type="region of interest" description="Disordered" evidence="1">
    <location>
        <begin position="608"/>
        <end position="630"/>
    </location>
</feature>
<evidence type="ECO:0000256" key="1">
    <source>
        <dbReference type="SAM" id="MobiDB-lite"/>
    </source>
</evidence>
<feature type="compositionally biased region" description="Polar residues" evidence="1">
    <location>
        <begin position="85"/>
        <end position="94"/>
    </location>
</feature>
<dbReference type="PANTHER" id="PTHR37540">
    <property type="entry name" value="TRANSCRIPTION FACTOR (ACR-2), PUTATIVE-RELATED-RELATED"/>
    <property type="match status" value="1"/>
</dbReference>
<reference evidence="2" key="1">
    <citation type="journal article" date="2020" name="Stud. Mycol.">
        <title>101 Dothideomycetes genomes: a test case for predicting lifestyles and emergence of pathogens.</title>
        <authorList>
            <person name="Haridas S."/>
            <person name="Albert R."/>
            <person name="Binder M."/>
            <person name="Bloem J."/>
            <person name="Labutti K."/>
            <person name="Salamov A."/>
            <person name="Andreopoulos B."/>
            <person name="Baker S."/>
            <person name="Barry K."/>
            <person name="Bills G."/>
            <person name="Bluhm B."/>
            <person name="Cannon C."/>
            <person name="Castanera R."/>
            <person name="Culley D."/>
            <person name="Daum C."/>
            <person name="Ezra D."/>
            <person name="Gonzalez J."/>
            <person name="Henrissat B."/>
            <person name="Kuo A."/>
            <person name="Liang C."/>
            <person name="Lipzen A."/>
            <person name="Lutzoni F."/>
            <person name="Magnuson J."/>
            <person name="Mondo S."/>
            <person name="Nolan M."/>
            <person name="Ohm R."/>
            <person name="Pangilinan J."/>
            <person name="Park H.-J."/>
            <person name="Ramirez L."/>
            <person name="Alfaro M."/>
            <person name="Sun H."/>
            <person name="Tritt A."/>
            <person name="Yoshinaga Y."/>
            <person name="Zwiers L.-H."/>
            <person name="Turgeon B."/>
            <person name="Goodwin S."/>
            <person name="Spatafora J."/>
            <person name="Crous P."/>
            <person name="Grigoriev I."/>
        </authorList>
    </citation>
    <scope>NUCLEOTIDE SEQUENCE</scope>
    <source>
        <strain evidence="2">CBS 133067</strain>
    </source>
</reference>
<dbReference type="Pfam" id="PF11951">
    <property type="entry name" value="Fungal_trans_2"/>
    <property type="match status" value="1"/>
</dbReference>
<protein>
    <recommendedName>
        <fullName evidence="4">Transcription factor domain-containing protein</fullName>
    </recommendedName>
</protein>
<keyword evidence="3" id="KW-1185">Reference proteome</keyword>
<feature type="region of interest" description="Disordered" evidence="1">
    <location>
        <begin position="81"/>
        <end position="160"/>
    </location>
</feature>
<feature type="compositionally biased region" description="Polar residues" evidence="1">
    <location>
        <begin position="129"/>
        <end position="138"/>
    </location>
</feature>
<dbReference type="Proteomes" id="UP000799772">
    <property type="component" value="Unassembled WGS sequence"/>
</dbReference>
<evidence type="ECO:0000313" key="3">
    <source>
        <dbReference type="Proteomes" id="UP000799772"/>
    </source>
</evidence>
<evidence type="ECO:0000313" key="2">
    <source>
        <dbReference type="EMBL" id="KAF2101228.1"/>
    </source>
</evidence>
<gene>
    <name evidence="2" type="ORF">NA57DRAFT_72670</name>
</gene>
<dbReference type="AlphaFoldDB" id="A0A9P4IL21"/>
<dbReference type="PANTHER" id="PTHR37540:SF5">
    <property type="entry name" value="TRANSCRIPTION FACTOR DOMAIN-CONTAINING PROTEIN"/>
    <property type="match status" value="1"/>
</dbReference>
<organism evidence="2 3">
    <name type="scientific">Rhizodiscina lignyota</name>
    <dbReference type="NCBI Taxonomy" id="1504668"/>
    <lineage>
        <taxon>Eukaryota</taxon>
        <taxon>Fungi</taxon>
        <taxon>Dikarya</taxon>
        <taxon>Ascomycota</taxon>
        <taxon>Pezizomycotina</taxon>
        <taxon>Dothideomycetes</taxon>
        <taxon>Pleosporomycetidae</taxon>
        <taxon>Aulographales</taxon>
        <taxon>Rhizodiscinaceae</taxon>
        <taxon>Rhizodiscina</taxon>
    </lineage>
</organism>
<name>A0A9P4IL21_9PEZI</name>
<dbReference type="InterPro" id="IPR021858">
    <property type="entry name" value="Fun_TF"/>
</dbReference>
<proteinExistence type="predicted"/>
<comment type="caution">
    <text evidence="2">The sequence shown here is derived from an EMBL/GenBank/DDBJ whole genome shotgun (WGS) entry which is preliminary data.</text>
</comment>
<feature type="compositionally biased region" description="Polar residues" evidence="1">
    <location>
        <begin position="26"/>
        <end position="35"/>
    </location>
</feature>
<evidence type="ECO:0008006" key="4">
    <source>
        <dbReference type="Google" id="ProtNLM"/>
    </source>
</evidence>
<dbReference type="EMBL" id="ML978123">
    <property type="protein sequence ID" value="KAF2101228.1"/>
    <property type="molecule type" value="Genomic_DNA"/>
</dbReference>
<feature type="region of interest" description="Disordered" evidence="1">
    <location>
        <begin position="1"/>
        <end position="41"/>
    </location>
</feature>